<dbReference type="PROSITE" id="PS51194">
    <property type="entry name" value="HELICASE_CTER"/>
    <property type="match status" value="1"/>
</dbReference>
<dbReference type="SMART" id="SM00490">
    <property type="entry name" value="HELICc"/>
    <property type="match status" value="1"/>
</dbReference>
<dbReference type="GO" id="GO:0006302">
    <property type="term" value="P:double-strand break repair"/>
    <property type="evidence" value="ECO:0007669"/>
    <property type="project" value="InterPro"/>
</dbReference>
<evidence type="ECO:0000256" key="2">
    <source>
        <dbReference type="ARBA" id="ARBA00022705"/>
    </source>
</evidence>
<dbReference type="Pfam" id="PF00271">
    <property type="entry name" value="Helicase_C"/>
    <property type="match status" value="1"/>
</dbReference>
<accession>A0AA94EET4</accession>
<evidence type="ECO:0000256" key="4">
    <source>
        <dbReference type="ARBA" id="ARBA00022741"/>
    </source>
</evidence>
<dbReference type="PANTHER" id="PTHR30580">
    <property type="entry name" value="PRIMOSOMAL PROTEIN N"/>
    <property type="match status" value="1"/>
</dbReference>
<keyword evidence="5 12" id="KW-0378">Hydrolase</keyword>
<dbReference type="Proteomes" id="UP000286680">
    <property type="component" value="Unassembled WGS sequence"/>
</dbReference>
<dbReference type="HAMAP" id="MF_00983">
    <property type="entry name" value="PriA"/>
    <property type="match status" value="1"/>
</dbReference>
<keyword evidence="16" id="KW-1185">Reference proteome</keyword>
<dbReference type="RefSeq" id="WP_126820384.1">
    <property type="nucleotide sequence ID" value="NZ_PIPS01000004.1"/>
</dbReference>
<keyword evidence="10 12" id="KW-0413">Isomerase</keyword>
<dbReference type="InterPro" id="IPR027417">
    <property type="entry name" value="P-loop_NTPase"/>
</dbReference>
<keyword evidence="4 12" id="KW-0547">Nucleotide-binding</keyword>
<evidence type="ECO:0000256" key="7">
    <source>
        <dbReference type="ARBA" id="ARBA00022833"/>
    </source>
</evidence>
<dbReference type="InterPro" id="IPR041222">
    <property type="entry name" value="PriA_3primeBD"/>
</dbReference>
<dbReference type="PANTHER" id="PTHR30580:SF0">
    <property type="entry name" value="PRIMOSOMAL PROTEIN N"/>
    <property type="match status" value="1"/>
</dbReference>
<dbReference type="GO" id="GO:1990077">
    <property type="term" value="C:primosome complex"/>
    <property type="evidence" value="ECO:0007669"/>
    <property type="project" value="UniProtKB-UniRule"/>
</dbReference>
<dbReference type="CDD" id="cd17929">
    <property type="entry name" value="DEXHc_priA"/>
    <property type="match status" value="1"/>
</dbReference>
<evidence type="ECO:0000256" key="5">
    <source>
        <dbReference type="ARBA" id="ARBA00022801"/>
    </source>
</evidence>
<keyword evidence="7 12" id="KW-0862">Zinc</keyword>
<dbReference type="Pfam" id="PF00270">
    <property type="entry name" value="DEAD"/>
    <property type="match status" value="1"/>
</dbReference>
<dbReference type="GO" id="GO:0006269">
    <property type="term" value="P:DNA replication, synthesis of primer"/>
    <property type="evidence" value="ECO:0007669"/>
    <property type="project" value="UniProtKB-KW"/>
</dbReference>
<dbReference type="SMART" id="SM00487">
    <property type="entry name" value="DEXDc"/>
    <property type="match status" value="1"/>
</dbReference>
<dbReference type="Pfam" id="PF17764">
    <property type="entry name" value="PriA_3primeBD"/>
    <property type="match status" value="1"/>
</dbReference>
<name>A0AA94EET4_9GAMM</name>
<dbReference type="InterPro" id="IPR040498">
    <property type="entry name" value="PriA_CRR"/>
</dbReference>
<dbReference type="InterPro" id="IPR011545">
    <property type="entry name" value="DEAD/DEAH_box_helicase_dom"/>
</dbReference>
<feature type="binding site" evidence="12">
    <location>
        <position position="442"/>
    </location>
    <ligand>
        <name>Zn(2+)</name>
        <dbReference type="ChEBI" id="CHEBI:29105"/>
        <label>1</label>
    </ligand>
</feature>
<comment type="function">
    <text evidence="12">Initiates the restart of stalled replication forks, which reloads the replicative helicase on sites other than the origin of replication. Recognizes and binds to abandoned replication forks and remodels them to uncover a helicase loading site. Promotes assembly of the primosome at these replication forks.</text>
</comment>
<dbReference type="Pfam" id="PF18319">
    <property type="entry name" value="Zn_ribbon_PriA"/>
    <property type="match status" value="1"/>
</dbReference>
<feature type="binding site" evidence="12">
    <location>
        <position position="466"/>
    </location>
    <ligand>
        <name>Zn(2+)</name>
        <dbReference type="ChEBI" id="CHEBI:29105"/>
        <label>2</label>
    </ligand>
</feature>
<feature type="binding site" evidence="12">
    <location>
        <position position="448"/>
    </location>
    <ligand>
        <name>Zn(2+)</name>
        <dbReference type="ChEBI" id="CHEBI:29105"/>
        <label>2</label>
    </ligand>
</feature>
<dbReference type="Pfam" id="PF18074">
    <property type="entry name" value="PriA_C"/>
    <property type="match status" value="1"/>
</dbReference>
<evidence type="ECO:0000256" key="3">
    <source>
        <dbReference type="ARBA" id="ARBA00022723"/>
    </source>
</evidence>
<feature type="binding site" evidence="12">
    <location>
        <position position="451"/>
    </location>
    <ligand>
        <name>Zn(2+)</name>
        <dbReference type="ChEBI" id="CHEBI:29105"/>
        <label>2</label>
    </ligand>
</feature>
<evidence type="ECO:0000256" key="1">
    <source>
        <dbReference type="ARBA" id="ARBA00022515"/>
    </source>
</evidence>
<dbReference type="GO" id="GO:0003677">
    <property type="term" value="F:DNA binding"/>
    <property type="evidence" value="ECO:0007669"/>
    <property type="project" value="UniProtKB-UniRule"/>
</dbReference>
<dbReference type="GO" id="GO:0008270">
    <property type="term" value="F:zinc ion binding"/>
    <property type="evidence" value="ECO:0007669"/>
    <property type="project" value="UniProtKB-UniRule"/>
</dbReference>
<evidence type="ECO:0000313" key="16">
    <source>
        <dbReference type="Proteomes" id="UP000286680"/>
    </source>
</evidence>
<evidence type="ECO:0000313" key="15">
    <source>
        <dbReference type="EMBL" id="RUO40350.1"/>
    </source>
</evidence>
<feature type="binding site" evidence="12">
    <location>
        <position position="482"/>
    </location>
    <ligand>
        <name>Zn(2+)</name>
        <dbReference type="ChEBI" id="CHEBI:29105"/>
        <label>1</label>
    </ligand>
</feature>
<keyword evidence="6 12" id="KW-0347">Helicase</keyword>
<dbReference type="InterPro" id="IPR014001">
    <property type="entry name" value="Helicase_ATP-bd"/>
</dbReference>
<evidence type="ECO:0000256" key="8">
    <source>
        <dbReference type="ARBA" id="ARBA00022840"/>
    </source>
</evidence>
<dbReference type="InterPro" id="IPR005259">
    <property type="entry name" value="PriA"/>
</dbReference>
<keyword evidence="1 12" id="KW-0639">Primosome</keyword>
<comment type="catalytic activity">
    <reaction evidence="12">
        <text>Couples ATP hydrolysis with the unwinding of duplex DNA by translocating in the 3'-5' direction.</text>
        <dbReference type="EC" id="5.6.2.4"/>
    </reaction>
</comment>
<keyword evidence="2 12" id="KW-0235">DNA replication</keyword>
<evidence type="ECO:0000256" key="6">
    <source>
        <dbReference type="ARBA" id="ARBA00022806"/>
    </source>
</evidence>
<dbReference type="CDD" id="cd18804">
    <property type="entry name" value="SF2_C_priA"/>
    <property type="match status" value="1"/>
</dbReference>
<reference evidence="16" key="1">
    <citation type="journal article" date="2018" name="Front. Microbiol.">
        <title>Genome-Based Analysis Reveals the Taxonomy and Diversity of the Family Idiomarinaceae.</title>
        <authorList>
            <person name="Liu Y."/>
            <person name="Lai Q."/>
            <person name="Shao Z."/>
        </authorList>
    </citation>
    <scope>NUCLEOTIDE SEQUENCE [LARGE SCALE GENOMIC DNA]</scope>
    <source>
        <strain evidence="16">SN-14</strain>
    </source>
</reference>
<dbReference type="PROSITE" id="PS51192">
    <property type="entry name" value="HELICASE_ATP_BIND_1"/>
    <property type="match status" value="1"/>
</dbReference>
<evidence type="ECO:0000259" key="14">
    <source>
        <dbReference type="PROSITE" id="PS51194"/>
    </source>
</evidence>
<evidence type="ECO:0000256" key="12">
    <source>
        <dbReference type="HAMAP-Rule" id="MF_00983"/>
    </source>
</evidence>
<comment type="catalytic activity">
    <reaction evidence="11 12">
        <text>ATP + H2O = ADP + phosphate + H(+)</text>
        <dbReference type="Rhea" id="RHEA:13065"/>
        <dbReference type="ChEBI" id="CHEBI:15377"/>
        <dbReference type="ChEBI" id="CHEBI:15378"/>
        <dbReference type="ChEBI" id="CHEBI:30616"/>
        <dbReference type="ChEBI" id="CHEBI:43474"/>
        <dbReference type="ChEBI" id="CHEBI:456216"/>
        <dbReference type="EC" id="5.6.2.4"/>
    </reaction>
</comment>
<evidence type="ECO:0000256" key="9">
    <source>
        <dbReference type="ARBA" id="ARBA00023125"/>
    </source>
</evidence>
<feature type="domain" description="Helicase C-terminal" evidence="14">
    <location>
        <begin position="471"/>
        <end position="628"/>
    </location>
</feature>
<keyword evidence="9 12" id="KW-0238">DNA-binding</keyword>
<keyword evidence="3 12" id="KW-0479">Metal-binding</keyword>
<dbReference type="NCBIfam" id="NF004067">
    <property type="entry name" value="PRK05580.1-4"/>
    <property type="match status" value="1"/>
</dbReference>
<dbReference type="AlphaFoldDB" id="A0AA94EET4"/>
<dbReference type="NCBIfam" id="TIGR00595">
    <property type="entry name" value="priA"/>
    <property type="match status" value="1"/>
</dbReference>
<organism evidence="15 16">
    <name type="scientific">Idiomarina aquatica</name>
    <dbReference type="NCBI Taxonomy" id="1327752"/>
    <lineage>
        <taxon>Bacteria</taxon>
        <taxon>Pseudomonadati</taxon>
        <taxon>Pseudomonadota</taxon>
        <taxon>Gammaproteobacteria</taxon>
        <taxon>Alteromonadales</taxon>
        <taxon>Idiomarinaceae</taxon>
        <taxon>Idiomarina</taxon>
    </lineage>
</organism>
<dbReference type="InterPro" id="IPR042115">
    <property type="entry name" value="PriA_3primeBD_sf"/>
</dbReference>
<protein>
    <recommendedName>
        <fullName evidence="12">Replication restart protein PriA</fullName>
    </recommendedName>
    <alternativeName>
        <fullName evidence="12">ATP-dependent DNA helicase PriA</fullName>
        <ecNumber evidence="12">5.6.2.4</ecNumber>
    </alternativeName>
    <alternativeName>
        <fullName evidence="12">DNA 3'-5' helicase PriA</fullName>
    </alternativeName>
</protein>
<evidence type="ECO:0000259" key="13">
    <source>
        <dbReference type="PROSITE" id="PS51192"/>
    </source>
</evidence>
<feature type="binding site" evidence="12">
    <location>
        <position position="479"/>
    </location>
    <ligand>
        <name>Zn(2+)</name>
        <dbReference type="ChEBI" id="CHEBI:29105"/>
        <label>1</label>
    </ligand>
</feature>
<comment type="subunit">
    <text evidence="12">Component of the replication restart primosome.</text>
</comment>
<dbReference type="Gene3D" id="3.40.1440.60">
    <property type="entry name" value="PriA, 3(prime) DNA-binding domain"/>
    <property type="match status" value="1"/>
</dbReference>
<dbReference type="InterPro" id="IPR041236">
    <property type="entry name" value="PriA_C"/>
</dbReference>
<dbReference type="InterPro" id="IPR048949">
    <property type="entry name" value="WHD_PriA"/>
</dbReference>
<evidence type="ECO:0000256" key="10">
    <source>
        <dbReference type="ARBA" id="ARBA00023235"/>
    </source>
</evidence>
<dbReference type="NCBIfam" id="NF004065">
    <property type="entry name" value="PRK05580.1-1"/>
    <property type="match status" value="1"/>
</dbReference>
<comment type="caution">
    <text evidence="15">The sequence shown here is derived from an EMBL/GenBank/DDBJ whole genome shotgun (WGS) entry which is preliminary data.</text>
</comment>
<feature type="binding site" evidence="12">
    <location>
        <position position="439"/>
    </location>
    <ligand>
        <name>Zn(2+)</name>
        <dbReference type="ChEBI" id="CHEBI:29105"/>
        <label>1</label>
    </ligand>
</feature>
<gene>
    <name evidence="12" type="primary">priA</name>
    <name evidence="15" type="ORF">CWE23_12150</name>
</gene>
<dbReference type="GO" id="GO:0006310">
    <property type="term" value="P:DNA recombination"/>
    <property type="evidence" value="ECO:0007669"/>
    <property type="project" value="InterPro"/>
</dbReference>
<dbReference type="SUPFAM" id="SSF52540">
    <property type="entry name" value="P-loop containing nucleoside triphosphate hydrolases"/>
    <property type="match status" value="2"/>
</dbReference>
<dbReference type="FunFam" id="3.40.50.300:FF:000489">
    <property type="entry name" value="Primosome assembly protein PriA"/>
    <property type="match status" value="1"/>
</dbReference>
<comment type="similarity">
    <text evidence="12">Belongs to the helicase family. PriA subfamily.</text>
</comment>
<dbReference type="GO" id="GO:0006270">
    <property type="term" value="P:DNA replication initiation"/>
    <property type="evidence" value="ECO:0007669"/>
    <property type="project" value="TreeGrafter"/>
</dbReference>
<comment type="cofactor">
    <cofactor evidence="12">
        <name>Zn(2+)</name>
        <dbReference type="ChEBI" id="CHEBI:29105"/>
    </cofactor>
    <text evidence="12">Binds 2 zinc ions per subunit.</text>
</comment>
<dbReference type="EMBL" id="PIPS01000004">
    <property type="protein sequence ID" value="RUO40350.1"/>
    <property type="molecule type" value="Genomic_DNA"/>
</dbReference>
<dbReference type="GO" id="GO:0043138">
    <property type="term" value="F:3'-5' DNA helicase activity"/>
    <property type="evidence" value="ECO:0007669"/>
    <property type="project" value="UniProtKB-EC"/>
</dbReference>
<dbReference type="EC" id="5.6.2.4" evidence="12"/>
<dbReference type="InterPro" id="IPR001650">
    <property type="entry name" value="Helicase_C-like"/>
</dbReference>
<feature type="binding site" evidence="12">
    <location>
        <position position="469"/>
    </location>
    <ligand>
        <name>Zn(2+)</name>
        <dbReference type="ChEBI" id="CHEBI:29105"/>
        <label>2</label>
    </ligand>
</feature>
<feature type="domain" description="Helicase ATP-binding" evidence="13">
    <location>
        <begin position="214"/>
        <end position="380"/>
    </location>
</feature>
<dbReference type="GO" id="GO:0005524">
    <property type="term" value="F:ATP binding"/>
    <property type="evidence" value="ECO:0007669"/>
    <property type="project" value="UniProtKB-UniRule"/>
</dbReference>
<proteinExistence type="inferred from homology"/>
<dbReference type="GO" id="GO:0016787">
    <property type="term" value="F:hydrolase activity"/>
    <property type="evidence" value="ECO:0007669"/>
    <property type="project" value="UniProtKB-KW"/>
</dbReference>
<dbReference type="Pfam" id="PF21213">
    <property type="entry name" value="WHD_PriA"/>
    <property type="match status" value="1"/>
</dbReference>
<dbReference type="Gene3D" id="3.40.50.300">
    <property type="entry name" value="P-loop containing nucleotide triphosphate hydrolases"/>
    <property type="match status" value="2"/>
</dbReference>
<evidence type="ECO:0000256" key="11">
    <source>
        <dbReference type="ARBA" id="ARBA00048988"/>
    </source>
</evidence>
<sequence>MPSENNSPQRLIQVALPVPMRQCFSYRYTGSLPEPGVRVRVPFGNRHLVGIAIGETDEQPDFVVKDIDSVIDERRVWSDDIWQLIQWSADYYHHSLGDVAANTLPVLLRKGAAAEYPATEYWQLTEAGREIAPEQLKRAPKQQQLLELLAIEAQPRSVITAANISSTVINAVVEKGWIEAQQRQPRISTEPWRLVQDNEPLTLNSQQAVAVTTINQQQGHAAMLLQGITGSGKTEVYLQAITPVLQRGQQVLVLVPEIGLTPQTLKRFQQRFDVPIVMLHSGLNDSERLQAWLDSRSGQAAIIIGTRSAVFTPCKQLGLIIIDEEHDLSFKQQDGFRYHARDVAIKRAQLLNIPIVMGTATPSLETLNNAVNQRFNWLKLEQRAGGAEQVKHQLLDLKGQKLEAGVSQPLREQMATELAKGNQVLLFLNRRGYAPALMCHECGWIAQCQRCDAYYTVHKSLHQLHCHHCGSQRAIAKQCGDCGSLHLMTHGVGTEQLENRLKELFPDYGVLRIDRDSTRRKGELDRQLEAAAASRYQILVGTQMLAKGHHFPNVTLVALLDVDGALYSADFRAAERLAQLFTQVAGRAGRARKAGKVVLQTHHPEHDLIQDLLNNGYQDFALTALAERQSGLLPPFGHMGLFRAEATDRQAVQFALNELAQQVPVVAGAQLLGPMPALMERKAGRYRYQLLLHCNSRKLRYQLLEHILPIVNELPSWRKVRWSLDVDPQDFT</sequence>
<keyword evidence="8 12" id="KW-0067">ATP-binding</keyword>